<comment type="caution">
    <text evidence="8">The sequence shown here is derived from an EMBL/GenBank/DDBJ whole genome shotgun (WGS) entry which is preliminary data.</text>
</comment>
<dbReference type="GO" id="GO:0051011">
    <property type="term" value="F:microtubule minus-end binding"/>
    <property type="evidence" value="ECO:0007669"/>
    <property type="project" value="TreeGrafter"/>
</dbReference>
<evidence type="ECO:0000256" key="2">
    <source>
        <dbReference type="ARBA" id="ARBA00022490"/>
    </source>
</evidence>
<dbReference type="Gene3D" id="1.20.120.1900">
    <property type="entry name" value="Gamma-tubulin complex, C-terminal domain"/>
    <property type="match status" value="1"/>
</dbReference>
<keyword evidence="9" id="KW-1185">Reference proteome</keyword>
<evidence type="ECO:0000256" key="3">
    <source>
        <dbReference type="ARBA" id="ARBA00022701"/>
    </source>
</evidence>
<dbReference type="AlphaFoldDB" id="A0A9P5TB36"/>
<evidence type="ECO:0000256" key="4">
    <source>
        <dbReference type="ARBA" id="ARBA00023212"/>
    </source>
</evidence>
<dbReference type="GO" id="GO:0007020">
    <property type="term" value="P:microtubule nucleation"/>
    <property type="evidence" value="ECO:0007669"/>
    <property type="project" value="InterPro"/>
</dbReference>
<feature type="region of interest" description="Disordered" evidence="6">
    <location>
        <begin position="458"/>
        <end position="478"/>
    </location>
</feature>
<organism evidence="8 9">
    <name type="scientific">Russula ochroleuca</name>
    <dbReference type="NCBI Taxonomy" id="152965"/>
    <lineage>
        <taxon>Eukaryota</taxon>
        <taxon>Fungi</taxon>
        <taxon>Dikarya</taxon>
        <taxon>Basidiomycota</taxon>
        <taxon>Agaricomycotina</taxon>
        <taxon>Agaricomycetes</taxon>
        <taxon>Russulales</taxon>
        <taxon>Russulaceae</taxon>
        <taxon>Russula</taxon>
    </lineage>
</organism>
<keyword evidence="2 5" id="KW-0963">Cytoplasm</keyword>
<dbReference type="GO" id="GO:0051321">
    <property type="term" value="P:meiotic cell cycle"/>
    <property type="evidence" value="ECO:0007669"/>
    <property type="project" value="TreeGrafter"/>
</dbReference>
<reference evidence="8" key="2">
    <citation type="journal article" date="2020" name="Nat. Commun.">
        <title>Large-scale genome sequencing of mycorrhizal fungi provides insights into the early evolution of symbiotic traits.</title>
        <authorList>
            <person name="Miyauchi S."/>
            <person name="Kiss E."/>
            <person name="Kuo A."/>
            <person name="Drula E."/>
            <person name="Kohler A."/>
            <person name="Sanchez-Garcia M."/>
            <person name="Morin E."/>
            <person name="Andreopoulos B."/>
            <person name="Barry K.W."/>
            <person name="Bonito G."/>
            <person name="Buee M."/>
            <person name="Carver A."/>
            <person name="Chen C."/>
            <person name="Cichocki N."/>
            <person name="Clum A."/>
            <person name="Culley D."/>
            <person name="Crous P.W."/>
            <person name="Fauchery L."/>
            <person name="Girlanda M."/>
            <person name="Hayes R.D."/>
            <person name="Keri Z."/>
            <person name="LaButti K."/>
            <person name="Lipzen A."/>
            <person name="Lombard V."/>
            <person name="Magnuson J."/>
            <person name="Maillard F."/>
            <person name="Murat C."/>
            <person name="Nolan M."/>
            <person name="Ohm R.A."/>
            <person name="Pangilinan J."/>
            <person name="Pereira M.F."/>
            <person name="Perotto S."/>
            <person name="Peter M."/>
            <person name="Pfister S."/>
            <person name="Riley R."/>
            <person name="Sitrit Y."/>
            <person name="Stielow J.B."/>
            <person name="Szollosi G."/>
            <person name="Zifcakova L."/>
            <person name="Stursova M."/>
            <person name="Spatafora J.W."/>
            <person name="Tedersoo L."/>
            <person name="Vaario L.M."/>
            <person name="Yamada A."/>
            <person name="Yan M."/>
            <person name="Wang P."/>
            <person name="Xu J."/>
            <person name="Bruns T."/>
            <person name="Baldrian P."/>
            <person name="Vilgalys R."/>
            <person name="Dunand C."/>
            <person name="Henrissat B."/>
            <person name="Grigoriev I.V."/>
            <person name="Hibbett D."/>
            <person name="Nagy L.G."/>
            <person name="Martin F.M."/>
        </authorList>
    </citation>
    <scope>NUCLEOTIDE SEQUENCE</scope>
    <source>
        <strain evidence="8">Prilba</strain>
    </source>
</reference>
<evidence type="ECO:0000259" key="7">
    <source>
        <dbReference type="Pfam" id="PF04130"/>
    </source>
</evidence>
<dbReference type="GO" id="GO:0005874">
    <property type="term" value="C:microtubule"/>
    <property type="evidence" value="ECO:0007669"/>
    <property type="project" value="UniProtKB-KW"/>
</dbReference>
<evidence type="ECO:0000256" key="5">
    <source>
        <dbReference type="RuleBase" id="RU363050"/>
    </source>
</evidence>
<protein>
    <recommendedName>
        <fullName evidence="5">Spindle pole body component</fullName>
    </recommendedName>
</protein>
<comment type="similarity">
    <text evidence="1 5">Belongs to the TUBGCP family.</text>
</comment>
<dbReference type="OrthoDB" id="775571at2759"/>
<sequence length="957" mass="106186">MNLTLPPLALLDGDLSQYTDDLPQVLPRFFIPRLQERPQDPIMDALRIERESRASRPELPPGLVNLVEVKVQECSQASPEDESTLFWEHAVKGEARVQNQIRSWDSLRPSFSRIASPGPFLSEQPGSTFAAARYFINPQLQDPSWNVSHVSMRELFVSIQNILVGNSSSLYQWETLSETFVLPPTAEGKKEFIVVDGKDDFLMQSYTKRFLVIGSLLRRLDIFVNVLRRRSKTEGRSLHSFAHALTTCIENVRLQLSKFPDYTPARIPLNPSALFLKHDVFEDVLEAIASLCGRSLDLAPSEYPSFSSQHEVLLSNIYTHLQNHFEKESLHRVRAMLAHIFTVTSGDYLQSLSRSIGYHGELPSNRSKTAFILSGFDLGEEGDQEDGDSVSNDDIEEFPNFISLDATEILIRARKSLKFLSTAQPDHPVLHSASRRRISWFWTNEEVTAAWDSKNPVNLSDAVESEPDSAASSDTSPDSGVLERFKVFSLEPGTHLAPARGAESTLQSFLANFPSYLPPLTPTLSHLSDLVLSPLLAHGTAVSGALISLLLSSGSHLHIHSHLILLRSYFLLTLPAFTMRLQAALFSDSDDWNFEGSTMRAMAKSTQNRRSAVSGGSRAQWAVGLGLGLAERDSWPPGGSDLSYYLRTVIVGSLESLIKLTDGQFLDSSEGRRQIFAEAEYRLGFTIRDLPAGSGRERWLNPSCEALDFLLMDYKPPPPLDIVITPDVLSKYQRIFSFILRLLRVQNALAALFRMSRESPLFPTLTSANNTLLRFRFSAQSFISAIAAHVPDVAVRGNVDPFLARLTPGTFTDVFQLADAHSDMMDDVLSACLLRSSQRTAGDALRGCMELALELCVLAGDRRRGRIEEHAAMPQLENLHASFVKTMNKLVRALREQVEKGSVSSHISPEYSQFAPGGSGRPMATGSMGSLHHLLVRLDIGLDGRTSSLVPGITKRG</sequence>
<dbReference type="Pfam" id="PF04130">
    <property type="entry name" value="GCP_C_terminal"/>
    <property type="match status" value="1"/>
</dbReference>
<dbReference type="Proteomes" id="UP000759537">
    <property type="component" value="Unassembled WGS sequence"/>
</dbReference>
<dbReference type="GO" id="GO:0000278">
    <property type="term" value="P:mitotic cell cycle"/>
    <property type="evidence" value="ECO:0007669"/>
    <property type="project" value="TreeGrafter"/>
</dbReference>
<comment type="subcellular location">
    <subcellularLocation>
        <location evidence="5">Cytoplasm</location>
        <location evidence="5">Cytoskeleton</location>
        <location evidence="5">Microtubule organizing center</location>
    </subcellularLocation>
</comment>
<dbReference type="GO" id="GO:0051225">
    <property type="term" value="P:spindle assembly"/>
    <property type="evidence" value="ECO:0007669"/>
    <property type="project" value="TreeGrafter"/>
</dbReference>
<dbReference type="InterPro" id="IPR040457">
    <property type="entry name" value="GCP_C"/>
</dbReference>
<dbReference type="GO" id="GO:0005816">
    <property type="term" value="C:spindle pole body"/>
    <property type="evidence" value="ECO:0007669"/>
    <property type="project" value="UniProtKB-ARBA"/>
</dbReference>
<gene>
    <name evidence="8" type="ORF">DFH94DRAFT_792770</name>
</gene>
<feature type="domain" description="Gamma tubulin complex component C-terminal" evidence="7">
    <location>
        <begin position="561"/>
        <end position="940"/>
    </location>
</feature>
<dbReference type="PANTHER" id="PTHR19302:SF70">
    <property type="entry name" value="GAMMA-TUBULIN COMPLEX COMPONENT 6"/>
    <property type="match status" value="1"/>
</dbReference>
<keyword evidence="4 5" id="KW-0206">Cytoskeleton</keyword>
<keyword evidence="3 5" id="KW-0493">Microtubule</keyword>
<evidence type="ECO:0000313" key="9">
    <source>
        <dbReference type="Proteomes" id="UP000759537"/>
    </source>
</evidence>
<dbReference type="InterPro" id="IPR007259">
    <property type="entry name" value="GCP"/>
</dbReference>
<dbReference type="EMBL" id="WHVB01000005">
    <property type="protein sequence ID" value="KAF8482708.1"/>
    <property type="molecule type" value="Genomic_DNA"/>
</dbReference>
<dbReference type="PANTHER" id="PTHR19302">
    <property type="entry name" value="GAMMA TUBULIN COMPLEX PROTEIN"/>
    <property type="match status" value="1"/>
</dbReference>
<dbReference type="InterPro" id="IPR042241">
    <property type="entry name" value="GCP_C_sf"/>
</dbReference>
<evidence type="ECO:0000313" key="8">
    <source>
        <dbReference type="EMBL" id="KAF8482708.1"/>
    </source>
</evidence>
<dbReference type="GO" id="GO:0031122">
    <property type="term" value="P:cytoplasmic microtubule organization"/>
    <property type="evidence" value="ECO:0007669"/>
    <property type="project" value="TreeGrafter"/>
</dbReference>
<dbReference type="GO" id="GO:0043015">
    <property type="term" value="F:gamma-tubulin binding"/>
    <property type="evidence" value="ECO:0007669"/>
    <property type="project" value="InterPro"/>
</dbReference>
<evidence type="ECO:0000256" key="1">
    <source>
        <dbReference type="ARBA" id="ARBA00010337"/>
    </source>
</evidence>
<evidence type="ECO:0000256" key="6">
    <source>
        <dbReference type="SAM" id="MobiDB-lite"/>
    </source>
</evidence>
<dbReference type="GO" id="GO:0000930">
    <property type="term" value="C:gamma-tubulin complex"/>
    <property type="evidence" value="ECO:0007669"/>
    <property type="project" value="TreeGrafter"/>
</dbReference>
<proteinExistence type="inferred from homology"/>
<accession>A0A9P5TB36</accession>
<dbReference type="GO" id="GO:0000922">
    <property type="term" value="C:spindle pole"/>
    <property type="evidence" value="ECO:0007669"/>
    <property type="project" value="InterPro"/>
</dbReference>
<feature type="compositionally biased region" description="Low complexity" evidence="6">
    <location>
        <begin position="468"/>
        <end position="478"/>
    </location>
</feature>
<name>A0A9P5TB36_9AGAM</name>
<reference evidence="8" key="1">
    <citation type="submission" date="2019-10" db="EMBL/GenBank/DDBJ databases">
        <authorList>
            <consortium name="DOE Joint Genome Institute"/>
            <person name="Kuo A."/>
            <person name="Miyauchi S."/>
            <person name="Kiss E."/>
            <person name="Drula E."/>
            <person name="Kohler A."/>
            <person name="Sanchez-Garcia M."/>
            <person name="Andreopoulos B."/>
            <person name="Barry K.W."/>
            <person name="Bonito G."/>
            <person name="Buee M."/>
            <person name="Carver A."/>
            <person name="Chen C."/>
            <person name="Cichocki N."/>
            <person name="Clum A."/>
            <person name="Culley D."/>
            <person name="Crous P.W."/>
            <person name="Fauchery L."/>
            <person name="Girlanda M."/>
            <person name="Hayes R."/>
            <person name="Keri Z."/>
            <person name="LaButti K."/>
            <person name="Lipzen A."/>
            <person name="Lombard V."/>
            <person name="Magnuson J."/>
            <person name="Maillard F."/>
            <person name="Morin E."/>
            <person name="Murat C."/>
            <person name="Nolan M."/>
            <person name="Ohm R."/>
            <person name="Pangilinan J."/>
            <person name="Pereira M."/>
            <person name="Perotto S."/>
            <person name="Peter M."/>
            <person name="Riley R."/>
            <person name="Sitrit Y."/>
            <person name="Stielow B."/>
            <person name="Szollosi G."/>
            <person name="Zifcakova L."/>
            <person name="Stursova M."/>
            <person name="Spatafora J.W."/>
            <person name="Tedersoo L."/>
            <person name="Vaario L.-M."/>
            <person name="Yamada A."/>
            <person name="Yan M."/>
            <person name="Wang P."/>
            <person name="Xu J."/>
            <person name="Bruns T."/>
            <person name="Baldrian P."/>
            <person name="Vilgalys R."/>
            <person name="Henrissat B."/>
            <person name="Grigoriev I.V."/>
            <person name="Hibbett D."/>
            <person name="Nagy L.G."/>
            <person name="Martin F.M."/>
        </authorList>
    </citation>
    <scope>NUCLEOTIDE SEQUENCE</scope>
    <source>
        <strain evidence="8">Prilba</strain>
    </source>
</reference>